<keyword evidence="2" id="KW-0716">Sensory transduction</keyword>
<evidence type="ECO:0000256" key="2">
    <source>
        <dbReference type="ARBA" id="ARBA00022606"/>
    </source>
</evidence>
<reference evidence="10 11" key="1">
    <citation type="journal article" date="2019" name="Commun. Biol.">
        <title>The bagworm genome reveals a unique fibroin gene that provides high tensile strength.</title>
        <authorList>
            <person name="Kono N."/>
            <person name="Nakamura H."/>
            <person name="Ohtoshi R."/>
            <person name="Tomita M."/>
            <person name="Numata K."/>
            <person name="Arakawa K."/>
        </authorList>
    </citation>
    <scope>NUCLEOTIDE SEQUENCE [LARGE SCALE GENOMIC DNA]</scope>
</reference>
<sequence>MTQKAVTKNTEEFVFTDVPIIKDYTHYFRIPFQLGGFLDWFSETKGPKHVFNLCYVAFLLFVQLYIVIALLTYLHKKYENLNEWIECASECLPFVASAFIISYFSCHRREFRALQETMNRRFVYRSVEGLTNMTMLECCRVAKTFAYAYTAWAGFSTTLYFVVPIVIHWMSKVGGWSFDKQRFMPPEVSQLAINLSAVNTYTFAYWMNQPTETWYMVDVNDIHNPGLEPAMEAALRECAMRSRQINRYVWRFNGFVSPLLAVKVVQVTLYLCTLLYAASRKLNIAIFEYLLAVTLDISVYCYLGSLVTTQKSVYNALNFAAVKLAAESVVNKKAEKRGRGCASRRSRAIQSDKNPRVVL</sequence>
<evidence type="ECO:0000256" key="3">
    <source>
        <dbReference type="ARBA" id="ARBA00022692"/>
    </source>
</evidence>
<dbReference type="InterPro" id="IPR004117">
    <property type="entry name" value="7tm6_olfct_rcpt"/>
</dbReference>
<name>A0A4C1TUK7_EUMVA</name>
<keyword evidence="4" id="KW-0552">Olfaction</keyword>
<dbReference type="EMBL" id="BGZK01000089">
    <property type="protein sequence ID" value="GBP17713.1"/>
    <property type="molecule type" value="Genomic_DNA"/>
</dbReference>
<evidence type="ECO:0000313" key="11">
    <source>
        <dbReference type="Proteomes" id="UP000299102"/>
    </source>
</evidence>
<evidence type="ECO:0000256" key="6">
    <source>
        <dbReference type="ARBA" id="ARBA00023136"/>
    </source>
</evidence>
<evidence type="ECO:0000256" key="8">
    <source>
        <dbReference type="ARBA" id="ARBA00023224"/>
    </source>
</evidence>
<evidence type="ECO:0008006" key="12">
    <source>
        <dbReference type="Google" id="ProtNLM"/>
    </source>
</evidence>
<gene>
    <name evidence="10" type="ORF">EVAR_8702_1</name>
</gene>
<dbReference type="Pfam" id="PF02949">
    <property type="entry name" value="7tm_6"/>
    <property type="match status" value="1"/>
</dbReference>
<feature type="transmembrane region" description="Helical" evidence="9">
    <location>
        <begin position="255"/>
        <end position="277"/>
    </location>
</feature>
<dbReference type="AlphaFoldDB" id="A0A4C1TUK7"/>
<dbReference type="GO" id="GO:0005549">
    <property type="term" value="F:odorant binding"/>
    <property type="evidence" value="ECO:0007669"/>
    <property type="project" value="InterPro"/>
</dbReference>
<dbReference type="GO" id="GO:0004984">
    <property type="term" value="F:olfactory receptor activity"/>
    <property type="evidence" value="ECO:0007669"/>
    <property type="project" value="InterPro"/>
</dbReference>
<evidence type="ECO:0000256" key="7">
    <source>
        <dbReference type="ARBA" id="ARBA00023170"/>
    </source>
</evidence>
<feature type="transmembrane region" description="Helical" evidence="9">
    <location>
        <begin position="289"/>
        <end position="307"/>
    </location>
</feature>
<dbReference type="OrthoDB" id="7625882at2759"/>
<evidence type="ECO:0000256" key="1">
    <source>
        <dbReference type="ARBA" id="ARBA00004141"/>
    </source>
</evidence>
<evidence type="ECO:0000256" key="5">
    <source>
        <dbReference type="ARBA" id="ARBA00022989"/>
    </source>
</evidence>
<keyword evidence="7" id="KW-0675">Receptor</keyword>
<comment type="caution">
    <text evidence="10">The sequence shown here is derived from an EMBL/GenBank/DDBJ whole genome shotgun (WGS) entry which is preliminary data.</text>
</comment>
<keyword evidence="5 9" id="KW-1133">Transmembrane helix</keyword>
<evidence type="ECO:0000256" key="9">
    <source>
        <dbReference type="SAM" id="Phobius"/>
    </source>
</evidence>
<dbReference type="GO" id="GO:0007165">
    <property type="term" value="P:signal transduction"/>
    <property type="evidence" value="ECO:0007669"/>
    <property type="project" value="UniProtKB-KW"/>
</dbReference>
<comment type="subcellular location">
    <subcellularLocation>
        <location evidence="1">Membrane</location>
        <topology evidence="1">Multi-pass membrane protein</topology>
    </subcellularLocation>
</comment>
<proteinExistence type="predicted"/>
<feature type="transmembrane region" description="Helical" evidence="9">
    <location>
        <begin position="145"/>
        <end position="167"/>
    </location>
</feature>
<dbReference type="GO" id="GO:0016020">
    <property type="term" value="C:membrane"/>
    <property type="evidence" value="ECO:0007669"/>
    <property type="project" value="UniProtKB-SubCell"/>
</dbReference>
<evidence type="ECO:0000313" key="10">
    <source>
        <dbReference type="EMBL" id="GBP17713.1"/>
    </source>
</evidence>
<keyword evidence="3 9" id="KW-0812">Transmembrane</keyword>
<feature type="transmembrane region" description="Helical" evidence="9">
    <location>
        <begin position="188"/>
        <end position="207"/>
    </location>
</feature>
<feature type="transmembrane region" description="Helical" evidence="9">
    <location>
        <begin position="50"/>
        <end position="74"/>
    </location>
</feature>
<keyword evidence="11" id="KW-1185">Reference proteome</keyword>
<dbReference type="Proteomes" id="UP000299102">
    <property type="component" value="Unassembled WGS sequence"/>
</dbReference>
<keyword evidence="6 9" id="KW-0472">Membrane</keyword>
<organism evidence="10 11">
    <name type="scientific">Eumeta variegata</name>
    <name type="common">Bagworm moth</name>
    <name type="synonym">Eumeta japonica</name>
    <dbReference type="NCBI Taxonomy" id="151549"/>
    <lineage>
        <taxon>Eukaryota</taxon>
        <taxon>Metazoa</taxon>
        <taxon>Ecdysozoa</taxon>
        <taxon>Arthropoda</taxon>
        <taxon>Hexapoda</taxon>
        <taxon>Insecta</taxon>
        <taxon>Pterygota</taxon>
        <taxon>Neoptera</taxon>
        <taxon>Endopterygota</taxon>
        <taxon>Lepidoptera</taxon>
        <taxon>Glossata</taxon>
        <taxon>Ditrysia</taxon>
        <taxon>Tineoidea</taxon>
        <taxon>Psychidae</taxon>
        <taxon>Oiketicinae</taxon>
        <taxon>Eumeta</taxon>
    </lineage>
</organism>
<protein>
    <recommendedName>
        <fullName evidence="12">Odorant receptor</fullName>
    </recommendedName>
</protein>
<evidence type="ECO:0000256" key="4">
    <source>
        <dbReference type="ARBA" id="ARBA00022725"/>
    </source>
</evidence>
<accession>A0A4C1TUK7</accession>
<keyword evidence="8" id="KW-0807">Transducer</keyword>